<keyword evidence="1" id="KW-0677">Repeat</keyword>
<feature type="domain" description="Disease resistance R13L4/SHOC-2-like LRR" evidence="2">
    <location>
        <begin position="53"/>
        <end position="287"/>
    </location>
</feature>
<dbReference type="PANTHER" id="PTHR47186:SF54">
    <property type="entry name" value="DISEASE RESISTANCE RPP13-LIKE PROTEIN 4"/>
    <property type="match status" value="1"/>
</dbReference>
<evidence type="ECO:0000313" key="4">
    <source>
        <dbReference type="Proteomes" id="UP001642487"/>
    </source>
</evidence>
<keyword evidence="4" id="KW-1185">Reference proteome</keyword>
<dbReference type="InterPro" id="IPR032675">
    <property type="entry name" value="LRR_dom_sf"/>
</dbReference>
<evidence type="ECO:0000259" key="2">
    <source>
        <dbReference type="Pfam" id="PF23598"/>
    </source>
</evidence>
<accession>A0ABP0XSI5</accession>
<gene>
    <name evidence="3" type="ORF">CITCOLO1_LOCUS2783</name>
</gene>
<dbReference type="Pfam" id="PF23598">
    <property type="entry name" value="LRR_14"/>
    <property type="match status" value="1"/>
</dbReference>
<reference evidence="3 4" key="1">
    <citation type="submission" date="2024-03" db="EMBL/GenBank/DDBJ databases">
        <authorList>
            <person name="Gkanogiannis A."/>
            <person name="Becerra Lopez-Lavalle L."/>
        </authorList>
    </citation>
    <scope>NUCLEOTIDE SEQUENCE [LARGE SCALE GENOMIC DNA]</scope>
</reference>
<organism evidence="3 4">
    <name type="scientific">Citrullus colocynthis</name>
    <name type="common">colocynth</name>
    <dbReference type="NCBI Taxonomy" id="252529"/>
    <lineage>
        <taxon>Eukaryota</taxon>
        <taxon>Viridiplantae</taxon>
        <taxon>Streptophyta</taxon>
        <taxon>Embryophyta</taxon>
        <taxon>Tracheophyta</taxon>
        <taxon>Spermatophyta</taxon>
        <taxon>Magnoliopsida</taxon>
        <taxon>eudicotyledons</taxon>
        <taxon>Gunneridae</taxon>
        <taxon>Pentapetalae</taxon>
        <taxon>rosids</taxon>
        <taxon>fabids</taxon>
        <taxon>Cucurbitales</taxon>
        <taxon>Cucurbitaceae</taxon>
        <taxon>Benincaseae</taxon>
        <taxon>Citrullus</taxon>
    </lineage>
</organism>
<protein>
    <recommendedName>
        <fullName evidence="2">Disease resistance R13L4/SHOC-2-like LRR domain-containing protein</fullName>
    </recommendedName>
</protein>
<sequence>MEAIFNVSQPFPDSALEWLAKKGEVDMRTVKVVEWLLKLRNFKVLYLGRWQSAIDEQQIEVESLEFLKGLKKMKKLRLLSLQGISWINELPNSITTLNHLRVLDLKSCFNLEKLPQGIGSLKRLTHLDVSGCYMLNGMPKSVSALTELRVLKGFVTGNSSLNDLKGLKKLRKLSINTSNHNFPNETDLRVLQDLGEHGKLRNLTIAWGAEEVKQPSSSEWNIIRQASKNISKQISKKFTKQRNQFGYLMLELPKELEKLEMECLPKEKLPLWLNPSKLINLKRLYIRGGKLADLGNESWNAEVV</sequence>
<name>A0ABP0XSI5_9ROSI</name>
<dbReference type="PANTHER" id="PTHR47186">
    <property type="entry name" value="LEUCINE-RICH REPEAT-CONTAINING PROTEIN 57"/>
    <property type="match status" value="1"/>
</dbReference>
<evidence type="ECO:0000256" key="1">
    <source>
        <dbReference type="ARBA" id="ARBA00022737"/>
    </source>
</evidence>
<dbReference type="EMBL" id="OZ021744">
    <property type="protein sequence ID" value="CAK9311133.1"/>
    <property type="molecule type" value="Genomic_DNA"/>
</dbReference>
<dbReference type="InterPro" id="IPR055414">
    <property type="entry name" value="LRR_R13L4/SHOC2-like"/>
</dbReference>
<dbReference type="SUPFAM" id="SSF52047">
    <property type="entry name" value="RNI-like"/>
    <property type="match status" value="1"/>
</dbReference>
<dbReference type="Proteomes" id="UP001642487">
    <property type="component" value="Chromosome 10"/>
</dbReference>
<dbReference type="Gene3D" id="3.80.10.10">
    <property type="entry name" value="Ribonuclease Inhibitor"/>
    <property type="match status" value="1"/>
</dbReference>
<evidence type="ECO:0000313" key="3">
    <source>
        <dbReference type="EMBL" id="CAK9311133.1"/>
    </source>
</evidence>
<proteinExistence type="predicted"/>